<dbReference type="PANTHER" id="PTHR33406:SF6">
    <property type="entry name" value="MEMBRANE PROTEIN YDGH-RELATED"/>
    <property type="match status" value="1"/>
</dbReference>
<feature type="transmembrane region" description="Helical" evidence="7">
    <location>
        <begin position="651"/>
        <end position="672"/>
    </location>
</feature>
<evidence type="ECO:0000256" key="3">
    <source>
        <dbReference type="ARBA" id="ARBA00022475"/>
    </source>
</evidence>
<evidence type="ECO:0000256" key="7">
    <source>
        <dbReference type="SAM" id="Phobius"/>
    </source>
</evidence>
<dbReference type="InterPro" id="IPR000731">
    <property type="entry name" value="SSD"/>
</dbReference>
<dbReference type="RefSeq" id="WP_189967245.1">
    <property type="nucleotide sequence ID" value="NZ_BMVL01000003.1"/>
</dbReference>
<keyword evidence="3" id="KW-1003">Cell membrane</keyword>
<dbReference type="Pfam" id="PF03176">
    <property type="entry name" value="MMPL"/>
    <property type="match status" value="2"/>
</dbReference>
<evidence type="ECO:0000313" key="10">
    <source>
        <dbReference type="Proteomes" id="UP001519310"/>
    </source>
</evidence>
<dbReference type="InterPro" id="IPR050545">
    <property type="entry name" value="Mycobact_MmpL"/>
</dbReference>
<protein>
    <submittedName>
        <fullName evidence="9">RND superfamily putative drug exporter</fullName>
    </submittedName>
</protein>
<comment type="subcellular location">
    <subcellularLocation>
        <location evidence="1">Cell membrane</location>
        <topology evidence="1">Multi-pass membrane protein</topology>
    </subcellularLocation>
</comment>
<name>A0ABS4L5A2_STRAV</name>
<comment type="caution">
    <text evidence="9">The sequence shown here is derived from an EMBL/GenBank/DDBJ whole genome shotgun (WGS) entry which is preliminary data.</text>
</comment>
<proteinExistence type="inferred from homology"/>
<keyword evidence="10" id="KW-1185">Reference proteome</keyword>
<evidence type="ECO:0000259" key="8">
    <source>
        <dbReference type="PROSITE" id="PS50156"/>
    </source>
</evidence>
<feature type="transmembrane region" description="Helical" evidence="7">
    <location>
        <begin position="198"/>
        <end position="219"/>
    </location>
</feature>
<evidence type="ECO:0000313" key="9">
    <source>
        <dbReference type="EMBL" id="MBP2037296.1"/>
    </source>
</evidence>
<gene>
    <name evidence="9" type="ORF">J2Z77_003096</name>
</gene>
<dbReference type="Gene3D" id="1.20.1640.10">
    <property type="entry name" value="Multidrug efflux transporter AcrB transmembrane domain"/>
    <property type="match status" value="2"/>
</dbReference>
<evidence type="ECO:0000256" key="1">
    <source>
        <dbReference type="ARBA" id="ARBA00004651"/>
    </source>
</evidence>
<organism evidence="9 10">
    <name type="scientific">Streptomyces avidinii</name>
    <dbReference type="NCBI Taxonomy" id="1895"/>
    <lineage>
        <taxon>Bacteria</taxon>
        <taxon>Bacillati</taxon>
        <taxon>Actinomycetota</taxon>
        <taxon>Actinomycetes</taxon>
        <taxon>Kitasatosporales</taxon>
        <taxon>Streptomycetaceae</taxon>
        <taxon>Streptomyces</taxon>
    </lineage>
</organism>
<dbReference type="EMBL" id="JAGGLQ010000004">
    <property type="protein sequence ID" value="MBP2037296.1"/>
    <property type="molecule type" value="Genomic_DNA"/>
</dbReference>
<feature type="transmembrane region" description="Helical" evidence="7">
    <location>
        <begin position="274"/>
        <end position="294"/>
    </location>
</feature>
<feature type="transmembrane region" description="Helical" evidence="7">
    <location>
        <begin position="606"/>
        <end position="639"/>
    </location>
</feature>
<evidence type="ECO:0000256" key="6">
    <source>
        <dbReference type="ARBA" id="ARBA00023136"/>
    </source>
</evidence>
<accession>A0ABS4L5A2</accession>
<feature type="transmembrane region" description="Helical" evidence="7">
    <location>
        <begin position="306"/>
        <end position="329"/>
    </location>
</feature>
<feature type="transmembrane region" description="Helical" evidence="7">
    <location>
        <begin position="508"/>
        <end position="525"/>
    </location>
</feature>
<evidence type="ECO:0000256" key="5">
    <source>
        <dbReference type="ARBA" id="ARBA00022989"/>
    </source>
</evidence>
<dbReference type="Proteomes" id="UP001519310">
    <property type="component" value="Unassembled WGS sequence"/>
</dbReference>
<feature type="transmembrane region" description="Helical" evidence="7">
    <location>
        <begin position="167"/>
        <end position="191"/>
    </location>
</feature>
<dbReference type="SUPFAM" id="SSF82866">
    <property type="entry name" value="Multidrug efflux transporter AcrB transmembrane domain"/>
    <property type="match status" value="2"/>
</dbReference>
<dbReference type="PANTHER" id="PTHR33406">
    <property type="entry name" value="MEMBRANE PROTEIN MJ1562-RELATED"/>
    <property type="match status" value="1"/>
</dbReference>
<feature type="transmembrane region" description="Helical" evidence="7">
    <location>
        <begin position="532"/>
        <end position="554"/>
    </location>
</feature>
<keyword evidence="4 7" id="KW-0812">Transmembrane</keyword>
<dbReference type="PROSITE" id="PS50156">
    <property type="entry name" value="SSD"/>
    <property type="match status" value="1"/>
</dbReference>
<keyword evidence="6 7" id="KW-0472">Membrane</keyword>
<evidence type="ECO:0000256" key="2">
    <source>
        <dbReference type="ARBA" id="ARBA00010157"/>
    </source>
</evidence>
<feature type="transmembrane region" description="Helical" evidence="7">
    <location>
        <begin position="566"/>
        <end position="585"/>
    </location>
</feature>
<dbReference type="InterPro" id="IPR004869">
    <property type="entry name" value="MMPL_dom"/>
</dbReference>
<comment type="similarity">
    <text evidence="2">Belongs to the resistance-nodulation-cell division (RND) (TC 2.A.6) family. MmpL subfamily.</text>
</comment>
<keyword evidence="5 7" id="KW-1133">Transmembrane helix</keyword>
<reference evidence="9 10" key="1">
    <citation type="submission" date="2021-03" db="EMBL/GenBank/DDBJ databases">
        <title>Genomic Encyclopedia of Type Strains, Phase IV (KMG-IV): sequencing the most valuable type-strain genomes for metagenomic binning, comparative biology and taxonomic classification.</title>
        <authorList>
            <person name="Goeker M."/>
        </authorList>
    </citation>
    <scope>NUCLEOTIDE SEQUENCE [LARGE SCALE GENOMIC DNA]</scope>
    <source>
        <strain evidence="9 10">DSM 40526</strain>
    </source>
</reference>
<sequence length="684" mass="70699">MRTSPRAARWLLPVLLLVVWLGVGGSLGPYAGKLGEVSTNDQAAFLPRSAESTRVARAQDAFRQEESLPAVVVWTADGAAGVTPAATASGRAALAALEGRPWIAGPPSPVVVSRDGRAMQAVVPLDPALGDELPAAIAEIRTAGSLVAATTFHVTGPAATRADLSEAFAGIDGLLLGVALAAVLVILLLVYRSVLLPLLIIIAAVFALSLACAIVYALASAGLVRVDGQVQGILSILVIGAATDYALLLTARFREELGHTEDRYAAMRAALRQSWGPVVASAGTVALGLLALFLSDLTNNRALGPVGAIGIVCAVASALTFLPAALVLLGRKAYWPAHVTAGSGAAGIWSRIAALVSGAPRRVWAVALAGLLACAAFAPALHSGGVPLDEIFVNEAPSVTGQKELGRHFPGGAGNPAVVIAAADRQTQVRERAAGTQGVDSAAVRGEKDGLVRIDVVLKDPADSAAAKETVVRLREAVHPVPGAHALVGGYTAQAHDTQKTAERDREVIVPVVLAIILVILVVLLRSLVMPLLLVATVALNFFATLGVSALVFRHVFGFSGTDASVPLYGFVFLVALGVDYNIFLMSRVREESLRRGVHEGVIRGLTATGGVITSAGVVLAATFAALGVIPLAFLVQIAFIVAFGVLMDTLVVRSLLVPALVLDIGPAAWWPGRLSRRPSRRPS</sequence>
<evidence type="ECO:0000256" key="4">
    <source>
        <dbReference type="ARBA" id="ARBA00022692"/>
    </source>
</evidence>
<feature type="transmembrane region" description="Helical" evidence="7">
    <location>
        <begin position="231"/>
        <end position="253"/>
    </location>
</feature>
<feature type="domain" description="SSD" evidence="8">
    <location>
        <begin position="548"/>
        <end position="663"/>
    </location>
</feature>